<keyword evidence="2" id="KW-0812">Transmembrane</keyword>
<feature type="compositionally biased region" description="Basic residues" evidence="1">
    <location>
        <begin position="140"/>
        <end position="150"/>
    </location>
</feature>
<evidence type="ECO:0000313" key="3">
    <source>
        <dbReference type="EMBL" id="CAE0728928.1"/>
    </source>
</evidence>
<dbReference type="AlphaFoldDB" id="A0A7S4AW40"/>
<keyword evidence="2" id="KW-1133">Transmembrane helix</keyword>
<reference evidence="3" key="1">
    <citation type="submission" date="2021-01" db="EMBL/GenBank/DDBJ databases">
        <authorList>
            <person name="Corre E."/>
            <person name="Pelletier E."/>
            <person name="Niang G."/>
            <person name="Scheremetjew M."/>
            <person name="Finn R."/>
            <person name="Kale V."/>
            <person name="Holt S."/>
            <person name="Cochrane G."/>
            <person name="Meng A."/>
            <person name="Brown T."/>
            <person name="Cohen L."/>
        </authorList>
    </citation>
    <scope>NUCLEOTIDE SEQUENCE</scope>
    <source>
        <strain evidence="3">10249 10 AB</strain>
    </source>
</reference>
<feature type="compositionally biased region" description="Acidic residues" evidence="1">
    <location>
        <begin position="28"/>
        <end position="39"/>
    </location>
</feature>
<feature type="transmembrane region" description="Helical" evidence="2">
    <location>
        <begin position="187"/>
        <end position="209"/>
    </location>
</feature>
<sequence length="236" mass="27270">MLRGVDGTNKDGDEDDDKETKKKKTTEEGEEEVDLENEILLEVLNEGRGEREDRGERDEWKRHVGWHRKENVGTLREQRHQRPRQQQQQHASKDHQEIAVVAAAADDNEKKGWPPQEANMEDNKAGRGERAGSKDAAAAHKLRGKGLNRNRNRDNDDRLPSLVLGGNIEGNRTLNYFHNSNNESPSWPSLSSIFVVTMVFVCFGALWMFRRYVFRRHAPVRQIGYFRRRSTKGRTL</sequence>
<organism evidence="3">
    <name type="scientific">Pseudo-nitzschia australis</name>
    <dbReference type="NCBI Taxonomy" id="44445"/>
    <lineage>
        <taxon>Eukaryota</taxon>
        <taxon>Sar</taxon>
        <taxon>Stramenopiles</taxon>
        <taxon>Ochrophyta</taxon>
        <taxon>Bacillariophyta</taxon>
        <taxon>Bacillariophyceae</taxon>
        <taxon>Bacillariophycidae</taxon>
        <taxon>Bacillariales</taxon>
        <taxon>Bacillariaceae</taxon>
        <taxon>Pseudo-nitzschia</taxon>
    </lineage>
</organism>
<evidence type="ECO:0008006" key="4">
    <source>
        <dbReference type="Google" id="ProtNLM"/>
    </source>
</evidence>
<gene>
    <name evidence="3" type="ORF">PAUS00366_LOCUS21712</name>
</gene>
<protein>
    <recommendedName>
        <fullName evidence="4">Transmembrane protein</fullName>
    </recommendedName>
</protein>
<feature type="compositionally biased region" description="Basic and acidic residues" evidence="1">
    <location>
        <begin position="121"/>
        <end position="133"/>
    </location>
</feature>
<feature type="compositionally biased region" description="Basic and acidic residues" evidence="1">
    <location>
        <begin position="45"/>
        <end position="80"/>
    </location>
</feature>
<keyword evidence="2" id="KW-0472">Membrane</keyword>
<evidence type="ECO:0000256" key="2">
    <source>
        <dbReference type="SAM" id="Phobius"/>
    </source>
</evidence>
<dbReference type="EMBL" id="HBIX01033026">
    <property type="protein sequence ID" value="CAE0728928.1"/>
    <property type="molecule type" value="Transcribed_RNA"/>
</dbReference>
<name>A0A7S4AW40_9STRA</name>
<proteinExistence type="predicted"/>
<accession>A0A7S4AW40</accession>
<evidence type="ECO:0000256" key="1">
    <source>
        <dbReference type="SAM" id="MobiDB-lite"/>
    </source>
</evidence>
<feature type="region of interest" description="Disordered" evidence="1">
    <location>
        <begin position="1"/>
        <end position="161"/>
    </location>
</feature>